<accession>A0AAV2M0B5</accession>
<dbReference type="EMBL" id="OZ035827">
    <property type="protein sequence ID" value="CAL1606754.1"/>
    <property type="molecule type" value="Genomic_DNA"/>
</dbReference>
<dbReference type="Proteomes" id="UP001497482">
    <property type="component" value="Chromosome 5"/>
</dbReference>
<keyword evidence="1" id="KW-0175">Coiled coil</keyword>
<evidence type="ECO:0000313" key="3">
    <source>
        <dbReference type="Proteomes" id="UP001497482"/>
    </source>
</evidence>
<keyword evidence="3" id="KW-1185">Reference proteome</keyword>
<evidence type="ECO:0000313" key="2">
    <source>
        <dbReference type="EMBL" id="CAL1606754.1"/>
    </source>
</evidence>
<gene>
    <name evidence="2" type="ORF">KC01_LOCUS33874</name>
</gene>
<feature type="coiled-coil region" evidence="1">
    <location>
        <begin position="279"/>
        <end position="544"/>
    </location>
</feature>
<dbReference type="AlphaFoldDB" id="A0AAV2M0B5"/>
<organism evidence="2 3">
    <name type="scientific">Knipowitschia caucasica</name>
    <name type="common">Caucasian dwarf goby</name>
    <name type="synonym">Pomatoschistus caucasicus</name>
    <dbReference type="NCBI Taxonomy" id="637954"/>
    <lineage>
        <taxon>Eukaryota</taxon>
        <taxon>Metazoa</taxon>
        <taxon>Chordata</taxon>
        <taxon>Craniata</taxon>
        <taxon>Vertebrata</taxon>
        <taxon>Euteleostomi</taxon>
        <taxon>Actinopterygii</taxon>
        <taxon>Neopterygii</taxon>
        <taxon>Teleostei</taxon>
        <taxon>Neoteleostei</taxon>
        <taxon>Acanthomorphata</taxon>
        <taxon>Gobiaria</taxon>
        <taxon>Gobiiformes</taxon>
        <taxon>Gobioidei</taxon>
        <taxon>Gobiidae</taxon>
        <taxon>Gobiinae</taxon>
        <taxon>Knipowitschia</taxon>
    </lineage>
</organism>
<reference evidence="2 3" key="1">
    <citation type="submission" date="2024-04" db="EMBL/GenBank/DDBJ databases">
        <authorList>
            <person name="Waldvogel A.-M."/>
            <person name="Schoenle A."/>
        </authorList>
    </citation>
    <scope>NUCLEOTIDE SEQUENCE [LARGE SCALE GENOMIC DNA]</scope>
</reference>
<evidence type="ECO:0000256" key="1">
    <source>
        <dbReference type="SAM" id="Coils"/>
    </source>
</evidence>
<protein>
    <submittedName>
        <fullName evidence="2">Uncharacterized protein</fullName>
    </submittedName>
</protein>
<feature type="coiled-coil region" evidence="1">
    <location>
        <begin position="81"/>
        <end position="246"/>
    </location>
</feature>
<name>A0AAV2M0B5_KNICA</name>
<sequence>MSKNWCEYTPEDNEAFYTEEFNLMEVLGENPEAVHPSEPAEEEKGLSEPAVKLVKGFLTAEELETGSFQQLDTTGKSMGEINRLRLQVVNERRLRRKSEDEMGMALVMLKLDMAAKASQAKTREANLHEEVEQLKRKCPKDDTIHALQVAHEMSVQKLKKELDDVKLNLFNKTKQIICAHEIQLKQQAKAKQDVEAELRQVRKENTSLLNESGELKAQILSRNEDIESLKSQVAELKAMTRTTKENSLQQYQEWNLERQFLCQQTEEAKSQLLKTETESKLLLEKNSQLEASLGNLKKELKELSKRCGKLDGRLQKETEEKILMRQKIQDKDMEMDVMKDVINKSRDRKINLKLQVQEVQARLRTEEEANRFLNESLNKLKEELEREKLEKAAILRNCEDLKEGQSTVQQECSLLEAKVSTLSQKLNETEEERSLLEAKSSALEQKLIKREEDCSLLEAKSTALTQNLKKTEEERTLLEIKSSALTKKLKETEEERSLLAAKSSALERKLKKKEEDCSLLEAKSKALTDKLKKTEEERSLLEERWLATELKLEKKRRKWYRKLLCC</sequence>
<proteinExistence type="predicted"/>